<dbReference type="STRING" id="1122154.SAMN02746068_00129"/>
<feature type="binding site" evidence="10">
    <location>
        <position position="276"/>
    </location>
    <ligand>
        <name>iminosuccinate</name>
        <dbReference type="ChEBI" id="CHEBI:77875"/>
    </ligand>
</feature>
<comment type="similarity">
    <text evidence="10">Belongs to the quinolinate synthase family. Type 3 subfamily.</text>
</comment>
<dbReference type="EMBL" id="FPKS01000001">
    <property type="protein sequence ID" value="SFZ70232.1"/>
    <property type="molecule type" value="Genomic_DNA"/>
</dbReference>
<keyword evidence="4 10" id="KW-0963">Cytoplasm</keyword>
<dbReference type="EC" id="2.5.1.72" evidence="2 10"/>
<dbReference type="UniPathway" id="UPA00253">
    <property type="reaction ID" value="UER00327"/>
</dbReference>
<dbReference type="InterPro" id="IPR036094">
    <property type="entry name" value="NadA_sf"/>
</dbReference>
<keyword evidence="6 10" id="KW-0808">Transferase</keyword>
<dbReference type="Proteomes" id="UP000185655">
    <property type="component" value="Unassembled WGS sequence"/>
</dbReference>
<evidence type="ECO:0000256" key="4">
    <source>
        <dbReference type="ARBA" id="ARBA00022490"/>
    </source>
</evidence>
<organism evidence="12 13">
    <name type="scientific">Pseudolactococcus chungangensis CAU 28 = DSM 22330</name>
    <dbReference type="NCBI Taxonomy" id="1122154"/>
    <lineage>
        <taxon>Bacteria</taxon>
        <taxon>Bacillati</taxon>
        <taxon>Bacillota</taxon>
        <taxon>Bacilli</taxon>
        <taxon>Lactobacillales</taxon>
        <taxon>Streptococcaceae</taxon>
        <taxon>Pseudolactococcus</taxon>
    </lineage>
</organism>
<dbReference type="InterPro" id="IPR003473">
    <property type="entry name" value="NadA"/>
</dbReference>
<dbReference type="GO" id="GO:0034628">
    <property type="term" value="P:'de novo' NAD+ biosynthetic process from L-aspartate"/>
    <property type="evidence" value="ECO:0007669"/>
    <property type="project" value="TreeGrafter"/>
</dbReference>
<comment type="cofactor">
    <cofactor evidence="10">
        <name>[4Fe-4S] cluster</name>
        <dbReference type="ChEBI" id="CHEBI:49883"/>
    </cofactor>
    <text evidence="10">Binds 1 [4Fe-4S] cluster per subunit.</text>
</comment>
<evidence type="ECO:0000313" key="13">
    <source>
        <dbReference type="Proteomes" id="UP000185655"/>
    </source>
</evidence>
<dbReference type="Gene3D" id="3.40.50.10800">
    <property type="entry name" value="NadA-like"/>
    <property type="match status" value="3"/>
</dbReference>
<protein>
    <recommendedName>
        <fullName evidence="2 10">Quinolinate synthase</fullName>
        <ecNumber evidence="2 10">2.5.1.72</ecNumber>
    </recommendedName>
</protein>
<dbReference type="Proteomes" id="UP000218979">
    <property type="component" value="Unassembled WGS sequence"/>
</dbReference>
<comment type="function">
    <text evidence="10">Catalyzes the condensation of iminoaspartate with dihydroxyacetone phosphate to form quinolinate.</text>
</comment>
<dbReference type="GO" id="GO:0051539">
    <property type="term" value="F:4 iron, 4 sulfur cluster binding"/>
    <property type="evidence" value="ECO:0007669"/>
    <property type="project" value="UniProtKB-KW"/>
</dbReference>
<dbReference type="PANTHER" id="PTHR30573">
    <property type="entry name" value="QUINOLINATE SYNTHETASE A"/>
    <property type="match status" value="1"/>
</dbReference>
<dbReference type="AlphaFoldDB" id="A0A1K2H4R1"/>
<dbReference type="Pfam" id="PF02445">
    <property type="entry name" value="NadA"/>
    <property type="match status" value="1"/>
</dbReference>
<dbReference type="InterPro" id="IPR023515">
    <property type="entry name" value="Quinolinate_synth_A_type3"/>
</dbReference>
<evidence type="ECO:0000256" key="3">
    <source>
        <dbReference type="ARBA" id="ARBA00022485"/>
    </source>
</evidence>
<proteinExistence type="inferred from homology"/>
<feature type="binding site" evidence="10">
    <location>
        <position position="66"/>
    </location>
    <ligand>
        <name>iminosuccinate</name>
        <dbReference type="ChEBI" id="CHEBI:77875"/>
    </ligand>
</feature>
<feature type="binding site" evidence="10">
    <location>
        <begin position="144"/>
        <end position="146"/>
    </location>
    <ligand>
        <name>iminosuccinate</name>
        <dbReference type="ChEBI" id="CHEBI:77875"/>
    </ligand>
</feature>
<evidence type="ECO:0000313" key="11">
    <source>
        <dbReference type="EMBL" id="PCS04368.1"/>
    </source>
</evidence>
<evidence type="ECO:0000256" key="7">
    <source>
        <dbReference type="ARBA" id="ARBA00022723"/>
    </source>
</evidence>
<evidence type="ECO:0000256" key="1">
    <source>
        <dbReference type="ARBA" id="ARBA00005065"/>
    </source>
</evidence>
<dbReference type="HAMAP" id="MF_00569">
    <property type="entry name" value="NadA_type3"/>
    <property type="match status" value="1"/>
</dbReference>
<keyword evidence="9 10" id="KW-0411">Iron-sulfur</keyword>
<dbReference type="NCBIfam" id="NF006883">
    <property type="entry name" value="PRK09375.2-4"/>
    <property type="match status" value="1"/>
</dbReference>
<keyword evidence="5 10" id="KW-0662">Pyridine nucleotide biosynthesis</keyword>
<evidence type="ECO:0000313" key="14">
    <source>
        <dbReference type="Proteomes" id="UP000218979"/>
    </source>
</evidence>
<evidence type="ECO:0000256" key="10">
    <source>
        <dbReference type="HAMAP-Rule" id="MF_00569"/>
    </source>
</evidence>
<feature type="binding site" evidence="10">
    <location>
        <position position="233"/>
    </location>
    <ligand>
        <name>[4Fe-4S] cluster</name>
        <dbReference type="ChEBI" id="CHEBI:49883"/>
    </ligand>
</feature>
<evidence type="ECO:0000256" key="6">
    <source>
        <dbReference type="ARBA" id="ARBA00022679"/>
    </source>
</evidence>
<name>A0A1K2H4R1_9LACT</name>
<dbReference type="NCBIfam" id="TIGR00550">
    <property type="entry name" value="nadA"/>
    <property type="match status" value="1"/>
</dbReference>
<dbReference type="RefSeq" id="WP_031365682.1">
    <property type="nucleotide sequence ID" value="NZ_FPKS01000001.1"/>
</dbReference>
<dbReference type="OrthoDB" id="9801204at2"/>
<keyword evidence="14" id="KW-1185">Reference proteome</keyword>
<dbReference type="PANTHER" id="PTHR30573:SF0">
    <property type="entry name" value="QUINOLINATE SYNTHASE, CHLOROPLASTIC"/>
    <property type="match status" value="1"/>
</dbReference>
<dbReference type="EMBL" id="JXJT01000003">
    <property type="protein sequence ID" value="PCS04368.1"/>
    <property type="molecule type" value="Genomic_DNA"/>
</dbReference>
<sequence length="370" mass="41665">MAASETTNPIFDKKHIIPERYLHLSDGEMIRKIYEKKRQFGDDLLILAHHYQKNEIIPFADYVGDSLQLAKEAAANESAKHIIFCGVHFMAETADMLTTADQKVYLPDALAGCSMADMANLEQLEQAWQFLETTYAEPVIPVTYINSTAAVKAFVGNHDGVIVTSSNAETILKRVFDKHQRVLFLPDQHLGRNTAYQLGIPLEQMAVWHPKQNRLEAEGDLQNLKVILWQGRCCVHQQYTVEQIKTLRSQISNLKVIVHPECPIEVVQASDSYGSTKKIIDEVAASPEGTKWAIGTDNNLVNRLIQSFPNHDIRSINASAFSCITMNRIRLAHLLWTLEEIEQGSTIQQITVDEATQISSLKALERMLAK</sequence>
<keyword evidence="8 10" id="KW-0408">Iron</keyword>
<keyword evidence="7 10" id="KW-0479">Metal-binding</keyword>
<evidence type="ECO:0000256" key="8">
    <source>
        <dbReference type="ARBA" id="ARBA00023004"/>
    </source>
</evidence>
<evidence type="ECO:0000256" key="5">
    <source>
        <dbReference type="ARBA" id="ARBA00022642"/>
    </source>
</evidence>
<evidence type="ECO:0000313" key="12">
    <source>
        <dbReference type="EMBL" id="SFZ70232.1"/>
    </source>
</evidence>
<comment type="pathway">
    <text evidence="1 10">Cofactor biosynthesis; NAD(+) biosynthesis; quinolinate from iminoaspartate: step 1/1.</text>
</comment>
<dbReference type="GO" id="GO:0046872">
    <property type="term" value="F:metal ion binding"/>
    <property type="evidence" value="ECO:0007669"/>
    <property type="project" value="UniProtKB-KW"/>
</dbReference>
<evidence type="ECO:0000256" key="2">
    <source>
        <dbReference type="ARBA" id="ARBA00012669"/>
    </source>
</evidence>
<comment type="subcellular location">
    <subcellularLocation>
        <location evidence="10">Cytoplasm</location>
    </subcellularLocation>
</comment>
<gene>
    <name evidence="10" type="primary">nadA</name>
    <name evidence="11" type="ORF">RR45_GL001302</name>
    <name evidence="12" type="ORF">SAMN02746068_00129</name>
</gene>
<comment type="catalytic activity">
    <reaction evidence="10">
        <text>iminosuccinate + dihydroxyacetone phosphate = quinolinate + phosphate + 2 H2O + H(+)</text>
        <dbReference type="Rhea" id="RHEA:25888"/>
        <dbReference type="ChEBI" id="CHEBI:15377"/>
        <dbReference type="ChEBI" id="CHEBI:15378"/>
        <dbReference type="ChEBI" id="CHEBI:29959"/>
        <dbReference type="ChEBI" id="CHEBI:43474"/>
        <dbReference type="ChEBI" id="CHEBI:57642"/>
        <dbReference type="ChEBI" id="CHEBI:77875"/>
        <dbReference type="EC" id="2.5.1.72"/>
    </reaction>
</comment>
<feature type="binding site" evidence="10">
    <location>
        <position position="323"/>
    </location>
    <ligand>
        <name>[4Fe-4S] cluster</name>
        <dbReference type="ChEBI" id="CHEBI:49883"/>
    </ligand>
</feature>
<feature type="binding site" evidence="10">
    <location>
        <begin position="259"/>
        <end position="261"/>
    </location>
    <ligand>
        <name>iminosuccinate</name>
        <dbReference type="ChEBI" id="CHEBI:77875"/>
    </ligand>
</feature>
<keyword evidence="3 10" id="KW-0004">4Fe-4S</keyword>
<evidence type="ECO:0000256" key="9">
    <source>
        <dbReference type="ARBA" id="ARBA00023014"/>
    </source>
</evidence>
<feature type="binding site" evidence="10">
    <location>
        <position position="165"/>
    </location>
    <ligand>
        <name>iminosuccinate</name>
        <dbReference type="ChEBI" id="CHEBI:77875"/>
    </ligand>
</feature>
<feature type="binding site" evidence="10">
    <location>
        <position position="113"/>
    </location>
    <ligand>
        <name>[4Fe-4S] cluster</name>
        <dbReference type="ChEBI" id="CHEBI:49883"/>
    </ligand>
</feature>
<dbReference type="GO" id="GO:0008987">
    <property type="term" value="F:quinolinate synthetase A activity"/>
    <property type="evidence" value="ECO:0007669"/>
    <property type="project" value="UniProtKB-UniRule"/>
</dbReference>
<feature type="binding site" evidence="10">
    <location>
        <position position="49"/>
    </location>
    <ligand>
        <name>iminosuccinate</name>
        <dbReference type="ChEBI" id="CHEBI:77875"/>
    </ligand>
</feature>
<reference evidence="12 13" key="2">
    <citation type="submission" date="2016-11" db="EMBL/GenBank/DDBJ databases">
        <authorList>
            <person name="Jaros S."/>
            <person name="Januszkiewicz K."/>
            <person name="Wedrychowicz H."/>
        </authorList>
    </citation>
    <scope>NUCLEOTIDE SEQUENCE [LARGE SCALE GENOMIC DNA]</scope>
    <source>
        <strain evidence="12 13">DSM 22330</strain>
    </source>
</reference>
<dbReference type="GO" id="GO:0005829">
    <property type="term" value="C:cytosol"/>
    <property type="evidence" value="ECO:0007669"/>
    <property type="project" value="TreeGrafter"/>
</dbReference>
<accession>A0A1K2H4R1</accession>
<reference evidence="11 14" key="1">
    <citation type="submission" date="2014-12" db="EMBL/GenBank/DDBJ databases">
        <title>Draft genome sequences of 10 type strains of Lactococcus.</title>
        <authorList>
            <person name="Sun Z."/>
            <person name="Zhong Z."/>
            <person name="Liu W."/>
            <person name="Zhang W."/>
            <person name="Zhang H."/>
        </authorList>
    </citation>
    <scope>NUCLEOTIDE SEQUENCE [LARGE SCALE GENOMIC DNA]</scope>
    <source>
        <strain evidence="11 14">DSM 22330</strain>
    </source>
</reference>
<dbReference type="SUPFAM" id="SSF142754">
    <property type="entry name" value="NadA-like"/>
    <property type="match status" value="1"/>
</dbReference>